<keyword evidence="6" id="KW-1185">Reference proteome</keyword>
<protein>
    <recommendedName>
        <fullName evidence="4">ABC transporter domain-containing protein</fullName>
    </recommendedName>
</protein>
<dbReference type="AlphaFoldDB" id="A0A829Y6W1"/>
<dbReference type="PANTHER" id="PTHR42781">
    <property type="entry name" value="SPERMIDINE/PUTRESCINE IMPORT ATP-BINDING PROTEIN POTA"/>
    <property type="match status" value="1"/>
</dbReference>
<dbReference type="SUPFAM" id="SSF52540">
    <property type="entry name" value="P-loop containing nucleoside triphosphate hydrolases"/>
    <property type="match status" value="1"/>
</dbReference>
<dbReference type="GO" id="GO:0005524">
    <property type="term" value="F:ATP binding"/>
    <property type="evidence" value="ECO:0007669"/>
    <property type="project" value="UniProtKB-KW"/>
</dbReference>
<keyword evidence="1" id="KW-0813">Transport</keyword>
<accession>A0A829Y6W1</accession>
<dbReference type="InterPro" id="IPR017871">
    <property type="entry name" value="ABC_transporter-like_CS"/>
</dbReference>
<keyword evidence="3" id="KW-0067">ATP-binding</keyword>
<evidence type="ECO:0000256" key="3">
    <source>
        <dbReference type="ARBA" id="ARBA00022840"/>
    </source>
</evidence>
<dbReference type="SMART" id="SM00382">
    <property type="entry name" value="AAA"/>
    <property type="match status" value="1"/>
</dbReference>
<dbReference type="PROSITE" id="PS00211">
    <property type="entry name" value="ABC_TRANSPORTER_1"/>
    <property type="match status" value="1"/>
</dbReference>
<dbReference type="InterPro" id="IPR003593">
    <property type="entry name" value="AAA+_ATPase"/>
</dbReference>
<dbReference type="PANTHER" id="PTHR42781:SF4">
    <property type="entry name" value="SPERMIDINE_PUTRESCINE IMPORT ATP-BINDING PROTEIN POTA"/>
    <property type="match status" value="1"/>
</dbReference>
<evidence type="ECO:0000313" key="5">
    <source>
        <dbReference type="EMBL" id="GFE78526.1"/>
    </source>
</evidence>
<dbReference type="InterPro" id="IPR027417">
    <property type="entry name" value="P-loop_NTPase"/>
</dbReference>
<dbReference type="SUPFAM" id="SSF50331">
    <property type="entry name" value="MOP-like"/>
    <property type="match status" value="1"/>
</dbReference>
<gene>
    <name evidence="5" type="ORF">GCM10011487_05260</name>
</gene>
<proteinExistence type="predicted"/>
<dbReference type="Gene3D" id="3.40.50.300">
    <property type="entry name" value="P-loop containing nucleotide triphosphate hydrolases"/>
    <property type="match status" value="1"/>
</dbReference>
<dbReference type="InterPro" id="IPR008995">
    <property type="entry name" value="Mo/tungstate-bd_C_term_dom"/>
</dbReference>
<dbReference type="FunFam" id="3.40.50.300:FF:000425">
    <property type="entry name" value="Probable ABC transporter, ATP-binding subunit"/>
    <property type="match status" value="1"/>
</dbReference>
<evidence type="ECO:0000313" key="6">
    <source>
        <dbReference type="Proteomes" id="UP000445000"/>
    </source>
</evidence>
<dbReference type="InterPro" id="IPR050093">
    <property type="entry name" value="ABC_SmlMolc_Importer"/>
</dbReference>
<evidence type="ECO:0000256" key="2">
    <source>
        <dbReference type="ARBA" id="ARBA00022741"/>
    </source>
</evidence>
<dbReference type="GO" id="GO:0016887">
    <property type="term" value="F:ATP hydrolysis activity"/>
    <property type="evidence" value="ECO:0007669"/>
    <property type="project" value="InterPro"/>
</dbReference>
<dbReference type="GO" id="GO:0015697">
    <property type="term" value="P:quaternary ammonium group transport"/>
    <property type="evidence" value="ECO:0007669"/>
    <property type="project" value="UniProtKB-ARBA"/>
</dbReference>
<sequence length="597" mass="64948">MSITLDQVTKRYQGSPVVNDVSLEVGEGEFYVLLGPSGSGKSTLLRAIAGLTGVDHGRIALHGNDVTHVSARQRGVGLVFQNYALFRHMTVGENIEFALKVRRMKAAERRERRKELLRLVALEGMDDRLPTQLSGGQQQRVAVARALAHKPPVLLLDEPFGALDAKIREELRRTIRQVQRELKITTVLVTHDQEEAFAMADRIGVMNLGRLLESGRPDELYARPATRFVATFLGAANLLLARQTEQGIRFGAAPVNARRVEKLEGGREQEVVAVLRPEEVELAPTRDNLRTNFIANGIVEEQVFTGAFERMRVRMADGAANAHIASPNTNGGNGSAALLDVTRTQHEQRLFPLALGQSVAIGVRRIHVLPTPLSSYTAYGSDEASCERLSQHPFLVELASRMKTRIIKRSEAPLVACDAPASAPVSGVAVIAAGQKTAEQLQWLLQNGAGEVLVLPAHSSPPQRVLIHWADDSARRSTLAVAASLLRHVAAEAVYVGILPEGSGGESQRPFGVRTLLDARSEAQAVHGLEMRTELRFGAAADELQRQLTESQDPMLILGVSDPAQLRGTFGALFTSGSTYPMMIVYRPSKDSEGAVE</sequence>
<dbReference type="Gene3D" id="3.40.50.12370">
    <property type="match status" value="1"/>
</dbReference>
<dbReference type="RefSeq" id="WP_161810415.1">
    <property type="nucleotide sequence ID" value="NZ_BLJN01000001.1"/>
</dbReference>
<reference evidence="6" key="1">
    <citation type="submission" date="2020-01" db="EMBL/GenBank/DDBJ databases">
        <title>'Steroidobacter agaridevorans' sp. nov., agar-degrading bacteria isolated from rhizosphere soils.</title>
        <authorList>
            <person name="Ikenaga M."/>
            <person name="Kataoka M."/>
            <person name="Murouchi A."/>
            <person name="Katsuragi S."/>
            <person name="Sakai M."/>
        </authorList>
    </citation>
    <scope>NUCLEOTIDE SEQUENCE [LARGE SCALE GENOMIC DNA]</scope>
    <source>
        <strain evidence="6">YU21-B</strain>
    </source>
</reference>
<dbReference type="Pfam" id="PF00005">
    <property type="entry name" value="ABC_tran"/>
    <property type="match status" value="1"/>
</dbReference>
<name>A0A829Y6W1_9GAMM</name>
<dbReference type="PROSITE" id="PS50893">
    <property type="entry name" value="ABC_TRANSPORTER_2"/>
    <property type="match status" value="1"/>
</dbReference>
<organism evidence="5 6">
    <name type="scientific">Steroidobacter agaridevorans</name>
    <dbReference type="NCBI Taxonomy" id="2695856"/>
    <lineage>
        <taxon>Bacteria</taxon>
        <taxon>Pseudomonadati</taxon>
        <taxon>Pseudomonadota</taxon>
        <taxon>Gammaproteobacteria</taxon>
        <taxon>Steroidobacterales</taxon>
        <taxon>Steroidobacteraceae</taxon>
        <taxon>Steroidobacter</taxon>
    </lineage>
</organism>
<feature type="domain" description="ABC transporter" evidence="4">
    <location>
        <begin position="3"/>
        <end position="233"/>
    </location>
</feature>
<keyword evidence="2" id="KW-0547">Nucleotide-binding</keyword>
<evidence type="ECO:0000259" key="4">
    <source>
        <dbReference type="PROSITE" id="PS50893"/>
    </source>
</evidence>
<dbReference type="Proteomes" id="UP000445000">
    <property type="component" value="Unassembled WGS sequence"/>
</dbReference>
<comment type="caution">
    <text evidence="5">The sequence shown here is derived from an EMBL/GenBank/DDBJ whole genome shotgun (WGS) entry which is preliminary data.</text>
</comment>
<dbReference type="Gene3D" id="2.40.50.100">
    <property type="match status" value="1"/>
</dbReference>
<dbReference type="EMBL" id="BLJN01000001">
    <property type="protein sequence ID" value="GFE78526.1"/>
    <property type="molecule type" value="Genomic_DNA"/>
</dbReference>
<dbReference type="InterPro" id="IPR003439">
    <property type="entry name" value="ABC_transporter-like_ATP-bd"/>
</dbReference>
<evidence type="ECO:0000256" key="1">
    <source>
        <dbReference type="ARBA" id="ARBA00022448"/>
    </source>
</evidence>